<keyword evidence="6 8" id="KW-0275">Fatty acid biosynthesis</keyword>
<comment type="pathway">
    <text evidence="8">Lipid metabolism; fatty acid biosynthesis.</text>
</comment>
<evidence type="ECO:0000256" key="6">
    <source>
        <dbReference type="ARBA" id="ARBA00023160"/>
    </source>
</evidence>
<feature type="domain" description="Beta-ketoacyl-[acyl-carrier-protein] synthase III C-terminal" evidence="9">
    <location>
        <begin position="237"/>
        <end position="324"/>
    </location>
</feature>
<dbReference type="EMBL" id="CAJNBK010000003">
    <property type="protein sequence ID" value="CAE6725404.1"/>
    <property type="molecule type" value="Genomic_DNA"/>
</dbReference>
<dbReference type="NCBIfam" id="NF006829">
    <property type="entry name" value="PRK09352.1"/>
    <property type="match status" value="1"/>
</dbReference>
<proteinExistence type="inferred from homology"/>
<keyword evidence="8" id="KW-0963">Cytoplasm</keyword>
<evidence type="ECO:0000256" key="2">
    <source>
        <dbReference type="ARBA" id="ARBA00022516"/>
    </source>
</evidence>
<evidence type="ECO:0000256" key="5">
    <source>
        <dbReference type="ARBA" id="ARBA00023098"/>
    </source>
</evidence>
<dbReference type="Gene3D" id="3.40.47.10">
    <property type="match status" value="1"/>
</dbReference>
<feature type="region of interest" description="ACP-binding" evidence="8">
    <location>
        <begin position="253"/>
        <end position="257"/>
    </location>
</feature>
<name>A0ABN7L133_9BURK</name>
<comment type="function">
    <text evidence="8">Catalyzes the condensation reaction of fatty acid synthesis by the addition to an acyl acceptor of two carbons from malonyl-ACP. Catalyzes the first condensation reaction which initiates fatty acid synthesis and may therefore play a role in governing the total rate of fatty acid production. Possesses both acetoacetyl-ACP synthase and acetyl transacylase activities. Its substrate specificity determines the biosynthesis of branched-chain and/or straight-chain of fatty acids.</text>
</comment>
<feature type="domain" description="Beta-ketoacyl-[acyl-carrier-protein] synthase III N-terminal" evidence="10">
    <location>
        <begin position="113"/>
        <end position="190"/>
    </location>
</feature>
<dbReference type="Pfam" id="PF08541">
    <property type="entry name" value="ACP_syn_III_C"/>
    <property type="match status" value="1"/>
</dbReference>
<evidence type="ECO:0000313" key="11">
    <source>
        <dbReference type="EMBL" id="CAE6725404.1"/>
    </source>
</evidence>
<keyword evidence="12" id="KW-1185">Reference proteome</keyword>
<dbReference type="PANTHER" id="PTHR43091">
    <property type="entry name" value="3-OXOACYL-[ACYL-CARRIER-PROTEIN] SYNTHASE"/>
    <property type="match status" value="1"/>
</dbReference>
<dbReference type="Proteomes" id="UP000672526">
    <property type="component" value="Unassembled WGS sequence"/>
</dbReference>
<dbReference type="InterPro" id="IPR016039">
    <property type="entry name" value="Thiolase-like"/>
</dbReference>
<dbReference type="EC" id="2.3.1.180" evidence="8"/>
<sequence>MSFARIVGTGSFLPSNVISNADLVSQLASRGIETSDDWIYSRSGIQSRRFADRQSQTSDLAVAAAFSALSAAAIEADAVDLIVVATTTPDAIFPSTACLVQRKLGIRNGCAAFDIQAVCGGFIYALTVADALIRATSVRTALVIGAETFSRLLDFEDRSTCVLFGDGAGAVILSASEEPGILGAALHADGHHSDILKVSGSIAGGAVLGDPFLRMDGPAVFKLAVGALQSVSEEVAAKCGLAMSDFTWVVPHQANIRIMEATARKLGIPVDRLVATVHEHGNTSAASIPLALDQAYRDGRICRGDRVLLHAVGAGVTWGALAMQA</sequence>
<comment type="subcellular location">
    <subcellularLocation>
        <location evidence="8">Cytoplasm</location>
    </subcellularLocation>
</comment>
<dbReference type="InterPro" id="IPR013751">
    <property type="entry name" value="ACP_syn_III_N"/>
</dbReference>
<keyword evidence="4 8" id="KW-0276">Fatty acid metabolism</keyword>
<evidence type="ECO:0000259" key="9">
    <source>
        <dbReference type="Pfam" id="PF08541"/>
    </source>
</evidence>
<dbReference type="InterPro" id="IPR013747">
    <property type="entry name" value="ACP_syn_III_C"/>
</dbReference>
<feature type="active site" evidence="8">
    <location>
        <position position="282"/>
    </location>
</feature>
<keyword evidence="8 11" id="KW-0012">Acyltransferase</keyword>
<dbReference type="HAMAP" id="MF_01815">
    <property type="entry name" value="FabH"/>
    <property type="match status" value="1"/>
</dbReference>
<dbReference type="PANTHER" id="PTHR43091:SF1">
    <property type="entry name" value="BETA-KETOACYL-[ACYL-CARRIER-PROTEIN] SYNTHASE III, CHLOROPLASTIC"/>
    <property type="match status" value="1"/>
</dbReference>
<evidence type="ECO:0000256" key="8">
    <source>
        <dbReference type="HAMAP-Rule" id="MF_01815"/>
    </source>
</evidence>
<comment type="similarity">
    <text evidence="1 8">Belongs to the thiolase-like superfamily. FabH family.</text>
</comment>
<comment type="subunit">
    <text evidence="8">Homodimer.</text>
</comment>
<reference evidence="11 12" key="1">
    <citation type="submission" date="2021-02" db="EMBL/GenBank/DDBJ databases">
        <authorList>
            <person name="Vanwijnsberghe S."/>
        </authorList>
    </citation>
    <scope>NUCLEOTIDE SEQUENCE [LARGE SCALE GENOMIC DNA]</scope>
    <source>
        <strain evidence="11 12">LMG 31837</strain>
    </source>
</reference>
<keyword evidence="7 8" id="KW-0511">Multifunctional enzyme</keyword>
<evidence type="ECO:0000256" key="1">
    <source>
        <dbReference type="ARBA" id="ARBA00008642"/>
    </source>
</evidence>
<comment type="catalytic activity">
    <reaction evidence="8">
        <text>malonyl-[ACP] + acetyl-CoA + H(+) = 3-oxobutanoyl-[ACP] + CO2 + CoA</text>
        <dbReference type="Rhea" id="RHEA:12080"/>
        <dbReference type="Rhea" id="RHEA-COMP:9623"/>
        <dbReference type="Rhea" id="RHEA-COMP:9625"/>
        <dbReference type="ChEBI" id="CHEBI:15378"/>
        <dbReference type="ChEBI" id="CHEBI:16526"/>
        <dbReference type="ChEBI" id="CHEBI:57287"/>
        <dbReference type="ChEBI" id="CHEBI:57288"/>
        <dbReference type="ChEBI" id="CHEBI:78449"/>
        <dbReference type="ChEBI" id="CHEBI:78450"/>
        <dbReference type="EC" id="2.3.1.180"/>
    </reaction>
</comment>
<feature type="active site" evidence="8">
    <location>
        <position position="252"/>
    </location>
</feature>
<evidence type="ECO:0000313" key="12">
    <source>
        <dbReference type="Proteomes" id="UP000672526"/>
    </source>
</evidence>
<evidence type="ECO:0000259" key="10">
    <source>
        <dbReference type="Pfam" id="PF08545"/>
    </source>
</evidence>
<dbReference type="SUPFAM" id="SSF53901">
    <property type="entry name" value="Thiolase-like"/>
    <property type="match status" value="1"/>
</dbReference>
<protein>
    <recommendedName>
        <fullName evidence="8">Beta-ketoacyl-[acyl-carrier-protein] synthase III</fullName>
        <shortName evidence="8">Beta-ketoacyl-ACP synthase III</shortName>
        <shortName evidence="8">KAS III</shortName>
        <ecNumber evidence="8">2.3.1.180</ecNumber>
    </recommendedName>
    <alternativeName>
        <fullName evidence="8">3-oxoacyl-[acyl-carrier-protein] synthase 3</fullName>
    </alternativeName>
    <alternativeName>
        <fullName evidence="8">3-oxoacyl-[acyl-carrier-protein] synthase III</fullName>
    </alternativeName>
</protein>
<keyword evidence="5 8" id="KW-0443">Lipid metabolism</keyword>
<dbReference type="GO" id="GO:0033818">
    <property type="term" value="F:beta-ketoacyl-acyl-carrier-protein synthase III activity"/>
    <property type="evidence" value="ECO:0007669"/>
    <property type="project" value="UniProtKB-EC"/>
</dbReference>
<keyword evidence="3 8" id="KW-0808">Transferase</keyword>
<feature type="active site" evidence="8">
    <location>
        <position position="119"/>
    </location>
</feature>
<accession>A0ABN7L133</accession>
<evidence type="ECO:0000256" key="3">
    <source>
        <dbReference type="ARBA" id="ARBA00022679"/>
    </source>
</evidence>
<evidence type="ECO:0000256" key="7">
    <source>
        <dbReference type="ARBA" id="ARBA00023268"/>
    </source>
</evidence>
<dbReference type="NCBIfam" id="TIGR00747">
    <property type="entry name" value="fabH"/>
    <property type="match status" value="1"/>
</dbReference>
<evidence type="ECO:0000256" key="4">
    <source>
        <dbReference type="ARBA" id="ARBA00022832"/>
    </source>
</evidence>
<organism evidence="11 12">
    <name type="scientific">Paraburkholderia haematera</name>
    <dbReference type="NCBI Taxonomy" id="2793077"/>
    <lineage>
        <taxon>Bacteria</taxon>
        <taxon>Pseudomonadati</taxon>
        <taxon>Pseudomonadota</taxon>
        <taxon>Betaproteobacteria</taxon>
        <taxon>Burkholderiales</taxon>
        <taxon>Burkholderiaceae</taxon>
        <taxon>Paraburkholderia</taxon>
    </lineage>
</organism>
<keyword evidence="2 8" id="KW-0444">Lipid biosynthesis</keyword>
<dbReference type="InterPro" id="IPR004655">
    <property type="entry name" value="FabH"/>
</dbReference>
<dbReference type="CDD" id="cd00830">
    <property type="entry name" value="KAS_III"/>
    <property type="match status" value="1"/>
</dbReference>
<comment type="caution">
    <text evidence="11">The sequence shown here is derived from an EMBL/GenBank/DDBJ whole genome shotgun (WGS) entry which is preliminary data.</text>
</comment>
<dbReference type="RefSeq" id="WP_211610643.1">
    <property type="nucleotide sequence ID" value="NZ_CAJNBK010000003.1"/>
</dbReference>
<dbReference type="Pfam" id="PF08545">
    <property type="entry name" value="ACP_syn_III"/>
    <property type="match status" value="1"/>
</dbReference>
<comment type="domain">
    <text evidence="8">The last Arg residue of the ACP-binding site is essential for the weak association between ACP/AcpP and FabH.</text>
</comment>
<gene>
    <name evidence="11" type="primary">fabH_1</name>
    <name evidence="8" type="synonym">fabH</name>
    <name evidence="11" type="ORF">R69888_01815</name>
</gene>